<dbReference type="Proteomes" id="UP000263642">
    <property type="component" value="Unassembled WGS sequence"/>
</dbReference>
<organism evidence="2 3">
    <name type="scientific">Gimesia maris</name>
    <dbReference type="NCBI Taxonomy" id="122"/>
    <lineage>
        <taxon>Bacteria</taxon>
        <taxon>Pseudomonadati</taxon>
        <taxon>Planctomycetota</taxon>
        <taxon>Planctomycetia</taxon>
        <taxon>Planctomycetales</taxon>
        <taxon>Planctomycetaceae</taxon>
        <taxon>Gimesia</taxon>
    </lineage>
</organism>
<reference evidence="2 3" key="1">
    <citation type="journal article" date="2018" name="Nat. Biotechnol.">
        <title>A standardized bacterial taxonomy based on genome phylogeny substantially revises the tree of life.</title>
        <authorList>
            <person name="Parks D.H."/>
            <person name="Chuvochina M."/>
            <person name="Waite D.W."/>
            <person name="Rinke C."/>
            <person name="Skarshewski A."/>
            <person name="Chaumeil P.A."/>
            <person name="Hugenholtz P."/>
        </authorList>
    </citation>
    <scope>NUCLEOTIDE SEQUENCE [LARGE SCALE GENOMIC DNA]</scope>
    <source>
        <strain evidence="2">UBA9375</strain>
    </source>
</reference>
<evidence type="ECO:0000256" key="1">
    <source>
        <dbReference type="SAM" id="Phobius"/>
    </source>
</evidence>
<dbReference type="EMBL" id="DQAY01000029">
    <property type="protein sequence ID" value="HCO22401.1"/>
    <property type="molecule type" value="Genomic_DNA"/>
</dbReference>
<keyword evidence="1" id="KW-0472">Membrane</keyword>
<feature type="transmembrane region" description="Helical" evidence="1">
    <location>
        <begin position="133"/>
        <end position="152"/>
    </location>
</feature>
<proteinExistence type="predicted"/>
<name>A0A3D3R0M8_9PLAN</name>
<feature type="transmembrane region" description="Helical" evidence="1">
    <location>
        <begin position="158"/>
        <end position="175"/>
    </location>
</feature>
<dbReference type="AlphaFoldDB" id="A0A3D3R0M8"/>
<evidence type="ECO:0000313" key="3">
    <source>
        <dbReference type="Proteomes" id="UP000263642"/>
    </source>
</evidence>
<accession>A0A3D3R0M8</accession>
<gene>
    <name evidence="2" type="ORF">DIT97_04805</name>
</gene>
<sequence>MSFNYRVINEDGKKYTERIYSHDEFIYRVNQGHEEATSKVLISGYSRAFTFEELNRVPPRKDSECYVETENGKQGPYLPMQIRNMCLDGSLALNTIVSWEEGRARVDELANNPLFFCYASSEGQEWTYCPYRFMGNLGGLFLGISIGLAFHIHPMVTAGLTIGILFLGHVLGAIGDHLEYLNRQFLGYRASRQVPIRPLLTCRRAAELKSAIGARYARQRKAELEPQVS</sequence>
<evidence type="ECO:0000313" key="2">
    <source>
        <dbReference type="EMBL" id="HCO22401.1"/>
    </source>
</evidence>
<protein>
    <submittedName>
        <fullName evidence="2">Uncharacterized protein</fullName>
    </submittedName>
</protein>
<keyword evidence="1" id="KW-1133">Transmembrane helix</keyword>
<comment type="caution">
    <text evidence="2">The sequence shown here is derived from an EMBL/GenBank/DDBJ whole genome shotgun (WGS) entry which is preliminary data.</text>
</comment>
<keyword evidence="1" id="KW-0812">Transmembrane</keyword>